<dbReference type="AlphaFoldDB" id="A0A9D4QEP8"/>
<dbReference type="SUPFAM" id="SSF52047">
    <property type="entry name" value="RNI-like"/>
    <property type="match status" value="3"/>
</dbReference>
<sequence length="721" mass="81181">MDGDGRGEPPPQKAAHYCVDDRIQYIREFLASKGVDFDRCCTFDTDGDCWLAGTLPPWNKILSAVCLELIELRPAALCLRSNDLFYPNGNSSVEALDYGAYLFTWLPKQHACVQWICLNEGISFRKPVFALNMALPSSARVRHLTLEKRYSNSFSELDLCDGMAAFTTLETFQFLKLDITSRDLAHSIAALLRENGRQLVKVRFERNDLSQPSAAVILKALLKCHVLSELSFDYNHLKKHNIETLAEVVRSLRNVKKLTLDFSISERGLFGPIAKALESNTSLEELSLKGCRIQFELLFEALHTNTTLRLLDLKFCKMTFNEVMHLARALTLNKGMRTVLLSHCRMEDEGILLLANAMAINDTLEKLDLFDIFPSTQVIMAFCRSLKNNRTLRSVGFGGTIGSDQERMELSHQMSQHECRGRIALRWKDADQLTPLTIALKADAPSLHELDLGNIDDIPCALLCSLFDVLASNTVVRALRITALHYDCRLGEALRNALISNRSIKRLQLKFDINSSEDPFIGDVCKALLVNTTVAQLSLFSCEIGLTPSKWFAKMLRQNRTLTSIELHLLYLRGRQLQMISRGIAENISVTSFVMTCLRSNRASLRIREAIGRNVGLLNRAAKFVMRTNLTKSSAQAFETLRVAPSFVSQLSEVTEKSEQEAVAAIEAADRYIRSHYLYLTGVVKFSVECHPSARTQADALNDYCWQAIAQFLKVSDVRDE</sequence>
<dbReference type="VEuPathDB" id="VectorBase:RSAN_045170"/>
<evidence type="ECO:0000313" key="2">
    <source>
        <dbReference type="EMBL" id="KAH7976447.1"/>
    </source>
</evidence>
<accession>A0A9D4QEP8</accession>
<reference evidence="2" key="2">
    <citation type="submission" date="2021-09" db="EMBL/GenBank/DDBJ databases">
        <authorList>
            <person name="Jia N."/>
            <person name="Wang J."/>
            <person name="Shi W."/>
            <person name="Du L."/>
            <person name="Sun Y."/>
            <person name="Zhan W."/>
            <person name="Jiang J."/>
            <person name="Wang Q."/>
            <person name="Zhang B."/>
            <person name="Ji P."/>
            <person name="Sakyi L.B."/>
            <person name="Cui X."/>
            <person name="Yuan T."/>
            <person name="Jiang B."/>
            <person name="Yang W."/>
            <person name="Lam T.T.-Y."/>
            <person name="Chang Q."/>
            <person name="Ding S."/>
            <person name="Wang X."/>
            <person name="Zhu J."/>
            <person name="Ruan X."/>
            <person name="Zhao L."/>
            <person name="Wei J."/>
            <person name="Que T."/>
            <person name="Du C."/>
            <person name="Cheng J."/>
            <person name="Dai P."/>
            <person name="Han X."/>
            <person name="Huang E."/>
            <person name="Gao Y."/>
            <person name="Liu J."/>
            <person name="Shao H."/>
            <person name="Ye R."/>
            <person name="Li L."/>
            <person name="Wei W."/>
            <person name="Wang X."/>
            <person name="Wang C."/>
            <person name="Huo Q."/>
            <person name="Li W."/>
            <person name="Guo W."/>
            <person name="Chen H."/>
            <person name="Chen S."/>
            <person name="Zhou L."/>
            <person name="Zhou L."/>
            <person name="Ni X."/>
            <person name="Tian J."/>
            <person name="Zhou Y."/>
            <person name="Sheng Y."/>
            <person name="Liu T."/>
            <person name="Pan Y."/>
            <person name="Xia L."/>
            <person name="Li J."/>
            <person name="Zhao F."/>
            <person name="Cao W."/>
        </authorList>
    </citation>
    <scope>NUCLEOTIDE SEQUENCE</scope>
    <source>
        <strain evidence="2">Rsan-2018</strain>
        <tissue evidence="2">Larvae</tissue>
    </source>
</reference>
<dbReference type="PANTHER" id="PTHR24111">
    <property type="entry name" value="LEUCINE-RICH REPEAT-CONTAINING PROTEIN 34"/>
    <property type="match status" value="1"/>
</dbReference>
<dbReference type="EMBL" id="JABSTV010001246">
    <property type="protein sequence ID" value="KAH7976447.1"/>
    <property type="molecule type" value="Genomic_DNA"/>
</dbReference>
<dbReference type="Proteomes" id="UP000821837">
    <property type="component" value="Chromosome 10"/>
</dbReference>
<dbReference type="InterPro" id="IPR052201">
    <property type="entry name" value="LRR-containing_regulator"/>
</dbReference>
<dbReference type="Gene3D" id="3.80.10.10">
    <property type="entry name" value="Ribonuclease Inhibitor"/>
    <property type="match status" value="4"/>
</dbReference>
<keyword evidence="3" id="KW-1185">Reference proteome</keyword>
<evidence type="ECO:0000256" key="1">
    <source>
        <dbReference type="ARBA" id="ARBA00022737"/>
    </source>
</evidence>
<organism evidence="2 3">
    <name type="scientific">Rhipicephalus sanguineus</name>
    <name type="common">Brown dog tick</name>
    <name type="synonym">Ixodes sanguineus</name>
    <dbReference type="NCBI Taxonomy" id="34632"/>
    <lineage>
        <taxon>Eukaryota</taxon>
        <taxon>Metazoa</taxon>
        <taxon>Ecdysozoa</taxon>
        <taxon>Arthropoda</taxon>
        <taxon>Chelicerata</taxon>
        <taxon>Arachnida</taxon>
        <taxon>Acari</taxon>
        <taxon>Parasitiformes</taxon>
        <taxon>Ixodida</taxon>
        <taxon>Ixodoidea</taxon>
        <taxon>Ixodidae</taxon>
        <taxon>Rhipicephalinae</taxon>
        <taxon>Rhipicephalus</taxon>
        <taxon>Rhipicephalus</taxon>
    </lineage>
</organism>
<name>A0A9D4QEP8_RHISA</name>
<keyword evidence="1" id="KW-0677">Repeat</keyword>
<evidence type="ECO:0008006" key="4">
    <source>
        <dbReference type="Google" id="ProtNLM"/>
    </source>
</evidence>
<evidence type="ECO:0000313" key="3">
    <source>
        <dbReference type="Proteomes" id="UP000821837"/>
    </source>
</evidence>
<proteinExistence type="predicted"/>
<protein>
    <recommendedName>
        <fullName evidence="4">Protein nlrc3</fullName>
    </recommendedName>
</protein>
<gene>
    <name evidence="2" type="ORF">HPB52_014378</name>
</gene>
<reference evidence="2" key="1">
    <citation type="journal article" date="2020" name="Cell">
        <title>Large-Scale Comparative Analyses of Tick Genomes Elucidate Their Genetic Diversity and Vector Capacities.</title>
        <authorList>
            <consortium name="Tick Genome and Microbiome Consortium (TIGMIC)"/>
            <person name="Jia N."/>
            <person name="Wang J."/>
            <person name="Shi W."/>
            <person name="Du L."/>
            <person name="Sun Y."/>
            <person name="Zhan W."/>
            <person name="Jiang J.F."/>
            <person name="Wang Q."/>
            <person name="Zhang B."/>
            <person name="Ji P."/>
            <person name="Bell-Sakyi L."/>
            <person name="Cui X.M."/>
            <person name="Yuan T.T."/>
            <person name="Jiang B.G."/>
            <person name="Yang W.F."/>
            <person name="Lam T.T."/>
            <person name="Chang Q.C."/>
            <person name="Ding S.J."/>
            <person name="Wang X.J."/>
            <person name="Zhu J.G."/>
            <person name="Ruan X.D."/>
            <person name="Zhao L."/>
            <person name="Wei J.T."/>
            <person name="Ye R.Z."/>
            <person name="Que T.C."/>
            <person name="Du C.H."/>
            <person name="Zhou Y.H."/>
            <person name="Cheng J.X."/>
            <person name="Dai P.F."/>
            <person name="Guo W.B."/>
            <person name="Han X.H."/>
            <person name="Huang E.J."/>
            <person name="Li L.F."/>
            <person name="Wei W."/>
            <person name="Gao Y.C."/>
            <person name="Liu J.Z."/>
            <person name="Shao H.Z."/>
            <person name="Wang X."/>
            <person name="Wang C.C."/>
            <person name="Yang T.C."/>
            <person name="Huo Q.B."/>
            <person name="Li W."/>
            <person name="Chen H.Y."/>
            <person name="Chen S.E."/>
            <person name="Zhou L.G."/>
            <person name="Ni X.B."/>
            <person name="Tian J.H."/>
            <person name="Sheng Y."/>
            <person name="Liu T."/>
            <person name="Pan Y.S."/>
            <person name="Xia L.Y."/>
            <person name="Li J."/>
            <person name="Zhao F."/>
            <person name="Cao W.C."/>
        </authorList>
    </citation>
    <scope>NUCLEOTIDE SEQUENCE</scope>
    <source>
        <strain evidence="2">Rsan-2018</strain>
    </source>
</reference>
<comment type="caution">
    <text evidence="2">The sequence shown here is derived from an EMBL/GenBank/DDBJ whole genome shotgun (WGS) entry which is preliminary data.</text>
</comment>
<dbReference type="PANTHER" id="PTHR24111:SF0">
    <property type="entry name" value="LEUCINE-RICH REPEAT-CONTAINING PROTEIN"/>
    <property type="match status" value="1"/>
</dbReference>
<dbReference type="InterPro" id="IPR032675">
    <property type="entry name" value="LRR_dom_sf"/>
</dbReference>